<reference evidence="2" key="1">
    <citation type="submission" date="2019-08" db="EMBL/GenBank/DDBJ databases">
        <title>The genome of the North American firefly Photinus pyralis.</title>
        <authorList>
            <consortium name="Photinus pyralis genome working group"/>
            <person name="Fallon T.R."/>
            <person name="Sander Lower S.E."/>
            <person name="Weng J.-K."/>
        </authorList>
    </citation>
    <scope>NUCLEOTIDE SEQUENCE</scope>
    <source>
        <strain evidence="2">TRF0915ILg1</strain>
        <tissue evidence="2">Whole body</tissue>
    </source>
</reference>
<evidence type="ECO:0000313" key="2">
    <source>
        <dbReference type="EMBL" id="KAF2901702.1"/>
    </source>
</evidence>
<dbReference type="OrthoDB" id="2149840at2759"/>
<organism evidence="2 3">
    <name type="scientific">Ignelater luminosus</name>
    <name type="common">Cucubano</name>
    <name type="synonym">Pyrophorus luminosus</name>
    <dbReference type="NCBI Taxonomy" id="2038154"/>
    <lineage>
        <taxon>Eukaryota</taxon>
        <taxon>Metazoa</taxon>
        <taxon>Ecdysozoa</taxon>
        <taxon>Arthropoda</taxon>
        <taxon>Hexapoda</taxon>
        <taxon>Insecta</taxon>
        <taxon>Pterygota</taxon>
        <taxon>Neoptera</taxon>
        <taxon>Endopterygota</taxon>
        <taxon>Coleoptera</taxon>
        <taxon>Polyphaga</taxon>
        <taxon>Elateriformia</taxon>
        <taxon>Elateroidea</taxon>
        <taxon>Elateridae</taxon>
        <taxon>Agrypninae</taxon>
        <taxon>Pyrophorini</taxon>
        <taxon>Ignelater</taxon>
    </lineage>
</organism>
<dbReference type="PANTHER" id="PTHR31061:SF24">
    <property type="entry name" value="LD22376P"/>
    <property type="match status" value="1"/>
</dbReference>
<sequence>SISFVLVTSSLAFLLLSLCYYLIDVKEYWSGKPFLFAGMNAIFMYVGHSMTYGNFPIRWVPVKEVGLNTHFITLIENVWATGMWVVIAYYLFTIKFFLSI</sequence>
<feature type="transmembrane region" description="Helical" evidence="1">
    <location>
        <begin position="6"/>
        <end position="23"/>
    </location>
</feature>
<dbReference type="EMBL" id="VTPC01001509">
    <property type="protein sequence ID" value="KAF2901702.1"/>
    <property type="molecule type" value="Genomic_DNA"/>
</dbReference>
<accession>A0A8K0DEP6</accession>
<feature type="transmembrane region" description="Helical" evidence="1">
    <location>
        <begin position="35"/>
        <end position="57"/>
    </location>
</feature>
<dbReference type="AlphaFoldDB" id="A0A8K0DEP6"/>
<proteinExistence type="predicted"/>
<feature type="transmembrane region" description="Helical" evidence="1">
    <location>
        <begin position="77"/>
        <end position="98"/>
    </location>
</feature>
<keyword evidence="1" id="KW-1133">Transmembrane helix</keyword>
<name>A0A8K0DEP6_IGNLU</name>
<dbReference type="PANTHER" id="PTHR31061">
    <property type="entry name" value="LD22376P"/>
    <property type="match status" value="1"/>
</dbReference>
<keyword evidence="1" id="KW-0812">Transmembrane</keyword>
<keyword evidence="1" id="KW-0472">Membrane</keyword>
<evidence type="ECO:0000256" key="1">
    <source>
        <dbReference type="SAM" id="Phobius"/>
    </source>
</evidence>
<keyword evidence="3" id="KW-1185">Reference proteome</keyword>
<gene>
    <name evidence="2" type="ORF">ILUMI_04481</name>
</gene>
<comment type="caution">
    <text evidence="2">The sequence shown here is derived from an EMBL/GenBank/DDBJ whole genome shotgun (WGS) entry which is preliminary data.</text>
</comment>
<dbReference type="Proteomes" id="UP000801492">
    <property type="component" value="Unassembled WGS sequence"/>
</dbReference>
<protein>
    <submittedName>
        <fullName evidence="2">Uncharacterized protein</fullName>
    </submittedName>
</protein>
<feature type="non-terminal residue" evidence="2">
    <location>
        <position position="1"/>
    </location>
</feature>
<evidence type="ECO:0000313" key="3">
    <source>
        <dbReference type="Proteomes" id="UP000801492"/>
    </source>
</evidence>